<evidence type="ECO:0000313" key="5">
    <source>
        <dbReference type="EMBL" id="GAX00268.1"/>
    </source>
</evidence>
<keyword evidence="3 5" id="KW-0418">Kinase</keyword>
<dbReference type="Pfam" id="PF00294">
    <property type="entry name" value="PfkB"/>
    <property type="match status" value="1"/>
</dbReference>
<comment type="caution">
    <text evidence="5">The sequence shown here is derived from an EMBL/GenBank/DDBJ whole genome shotgun (WGS) entry which is preliminary data.</text>
</comment>
<dbReference type="PANTHER" id="PTHR43085:SF57">
    <property type="entry name" value="CARBOHYDRATE KINASE PFKB DOMAIN-CONTAINING PROTEIN"/>
    <property type="match status" value="1"/>
</dbReference>
<dbReference type="InterPro" id="IPR011611">
    <property type="entry name" value="PfkB_dom"/>
</dbReference>
<accession>A0A1Z5IF42</accession>
<dbReference type="InterPro" id="IPR050306">
    <property type="entry name" value="PfkB_Carbo_kinase"/>
</dbReference>
<dbReference type="AlphaFoldDB" id="A0A1Z5IF42"/>
<keyword evidence="2" id="KW-0808">Transferase</keyword>
<dbReference type="InterPro" id="IPR002173">
    <property type="entry name" value="Carboh/pur_kinase_PfkB_CS"/>
</dbReference>
<dbReference type="SUPFAM" id="SSF53613">
    <property type="entry name" value="Ribokinase-like"/>
    <property type="match status" value="1"/>
</dbReference>
<organism evidence="5 6">
    <name type="scientific">Secundilactobacillus mixtipabuli</name>
    <dbReference type="NCBI Taxonomy" id="1435342"/>
    <lineage>
        <taxon>Bacteria</taxon>
        <taxon>Bacillati</taxon>
        <taxon>Bacillota</taxon>
        <taxon>Bacilli</taxon>
        <taxon>Lactobacillales</taxon>
        <taxon>Lactobacillaceae</taxon>
        <taxon>Secundilactobacillus</taxon>
    </lineage>
</organism>
<comment type="similarity">
    <text evidence="1">Belongs to the carbohydrate kinase PfkB family.</text>
</comment>
<proteinExistence type="inferred from homology"/>
<evidence type="ECO:0000256" key="1">
    <source>
        <dbReference type="ARBA" id="ARBA00010688"/>
    </source>
</evidence>
<feature type="domain" description="Carbohydrate kinase PfkB" evidence="4">
    <location>
        <begin position="2"/>
        <end position="305"/>
    </location>
</feature>
<dbReference type="PROSITE" id="PS00584">
    <property type="entry name" value="PFKB_KINASES_2"/>
    <property type="match status" value="1"/>
</dbReference>
<dbReference type="PANTHER" id="PTHR43085">
    <property type="entry name" value="HEXOKINASE FAMILY MEMBER"/>
    <property type="match status" value="1"/>
</dbReference>
<dbReference type="Gene3D" id="3.40.1190.20">
    <property type="match status" value="1"/>
</dbReference>
<gene>
    <name evidence="5" type="primary">kdgK</name>
    <name evidence="5" type="ORF">IWT30_02250</name>
</gene>
<dbReference type="GO" id="GO:0016301">
    <property type="term" value="F:kinase activity"/>
    <property type="evidence" value="ECO:0007669"/>
    <property type="project" value="UniProtKB-KW"/>
</dbReference>
<protein>
    <submittedName>
        <fullName evidence="5">2-dehydro-3-deoxygluconokinase</fullName>
    </submittedName>
</protein>
<reference evidence="5 6" key="1">
    <citation type="submission" date="2015-11" db="EMBL/GenBank/DDBJ databases">
        <title>Draft genome sequences of new species of the genus Lactobacillus isolated from orchardgrass silage.</title>
        <authorList>
            <person name="Tohno M."/>
            <person name="Tanizawa Y."/>
            <person name="Arita M."/>
        </authorList>
    </citation>
    <scope>NUCLEOTIDE SEQUENCE [LARGE SCALE GENOMIC DNA]</scope>
    <source>
        <strain evidence="5 6">IWT30</strain>
    </source>
</reference>
<dbReference type="InterPro" id="IPR029056">
    <property type="entry name" value="Ribokinase-like"/>
</dbReference>
<evidence type="ECO:0000256" key="2">
    <source>
        <dbReference type="ARBA" id="ARBA00022679"/>
    </source>
</evidence>
<sequence length="331" mass="36080">MSELITIGEPMVVLASQDEDLSLTNAVHFRKFAAGAELNVAIGVARLGHSVDYVSSIGDDPFGRFIFNEVKKNQISTKYLEMTTEYWTGHYLKQRVTTGDPSVYYFRKNSAAANYNPTQIDQIDLSNVKIGHLSGIFAALSESTLATFKHLNAKLNQTGVLTTFDPNLRPSLWTSETEMIECTNELAKYSRIVMPGVAEGAILVGSRDPVKIANYYLDQGIETTTVIVKTGADGAYVKVRGKTPFCVSGFQVNHVVDTVGAGDGFAVGLISGLLEGQSLRKSVERACAIGALAVQAPGDNDGYPTRAQLQDFLTQQKKNRRVKDETNDVIK</sequence>
<dbReference type="EMBL" id="BCMF01000014">
    <property type="protein sequence ID" value="GAX00268.1"/>
    <property type="molecule type" value="Genomic_DNA"/>
</dbReference>
<dbReference type="OrthoDB" id="9813569at2"/>
<evidence type="ECO:0000256" key="3">
    <source>
        <dbReference type="ARBA" id="ARBA00022777"/>
    </source>
</evidence>
<evidence type="ECO:0000259" key="4">
    <source>
        <dbReference type="Pfam" id="PF00294"/>
    </source>
</evidence>
<dbReference type="Proteomes" id="UP000198374">
    <property type="component" value="Unassembled WGS sequence"/>
</dbReference>
<evidence type="ECO:0000313" key="6">
    <source>
        <dbReference type="Proteomes" id="UP000198374"/>
    </source>
</evidence>
<dbReference type="CDD" id="cd01166">
    <property type="entry name" value="KdgK"/>
    <property type="match status" value="1"/>
</dbReference>
<keyword evidence="6" id="KW-1185">Reference proteome</keyword>
<dbReference type="RefSeq" id="WP_089110029.1">
    <property type="nucleotide sequence ID" value="NZ_BCMF01000014.1"/>
</dbReference>
<name>A0A1Z5IF42_9LACO</name>